<dbReference type="AlphaFoldDB" id="A0A5C3N7T8"/>
<evidence type="ECO:0000313" key="5">
    <source>
        <dbReference type="Proteomes" id="UP000305948"/>
    </source>
</evidence>
<keyword evidence="1" id="KW-1133">Transmembrane helix</keyword>
<evidence type="ECO:0000256" key="2">
    <source>
        <dbReference type="SAM" id="SignalP"/>
    </source>
</evidence>
<keyword evidence="1" id="KW-0472">Membrane</keyword>
<dbReference type="Pfam" id="PF00646">
    <property type="entry name" value="F-box"/>
    <property type="match status" value="1"/>
</dbReference>
<reference evidence="4 5" key="1">
    <citation type="journal article" date="2019" name="Nat. Ecol. Evol.">
        <title>Megaphylogeny resolves global patterns of mushroom evolution.</title>
        <authorList>
            <person name="Varga T."/>
            <person name="Krizsan K."/>
            <person name="Foldi C."/>
            <person name="Dima B."/>
            <person name="Sanchez-Garcia M."/>
            <person name="Sanchez-Ramirez S."/>
            <person name="Szollosi G.J."/>
            <person name="Szarkandi J.G."/>
            <person name="Papp V."/>
            <person name="Albert L."/>
            <person name="Andreopoulos W."/>
            <person name="Angelini C."/>
            <person name="Antonin V."/>
            <person name="Barry K.W."/>
            <person name="Bougher N.L."/>
            <person name="Buchanan P."/>
            <person name="Buyck B."/>
            <person name="Bense V."/>
            <person name="Catcheside P."/>
            <person name="Chovatia M."/>
            <person name="Cooper J."/>
            <person name="Damon W."/>
            <person name="Desjardin D."/>
            <person name="Finy P."/>
            <person name="Geml J."/>
            <person name="Haridas S."/>
            <person name="Hughes K."/>
            <person name="Justo A."/>
            <person name="Karasinski D."/>
            <person name="Kautmanova I."/>
            <person name="Kiss B."/>
            <person name="Kocsube S."/>
            <person name="Kotiranta H."/>
            <person name="LaButti K.M."/>
            <person name="Lechner B.E."/>
            <person name="Liimatainen K."/>
            <person name="Lipzen A."/>
            <person name="Lukacs Z."/>
            <person name="Mihaltcheva S."/>
            <person name="Morgado L.N."/>
            <person name="Niskanen T."/>
            <person name="Noordeloos M.E."/>
            <person name="Ohm R.A."/>
            <person name="Ortiz-Santana B."/>
            <person name="Ovrebo C."/>
            <person name="Racz N."/>
            <person name="Riley R."/>
            <person name="Savchenko A."/>
            <person name="Shiryaev A."/>
            <person name="Soop K."/>
            <person name="Spirin V."/>
            <person name="Szebenyi C."/>
            <person name="Tomsovsky M."/>
            <person name="Tulloss R.E."/>
            <person name="Uehling J."/>
            <person name="Grigoriev I.V."/>
            <person name="Vagvolgyi C."/>
            <person name="Papp T."/>
            <person name="Martin F.M."/>
            <person name="Miettinen O."/>
            <person name="Hibbett D.S."/>
            <person name="Nagy L.G."/>
        </authorList>
    </citation>
    <scope>NUCLEOTIDE SEQUENCE [LARGE SCALE GENOMIC DNA]</scope>
    <source>
        <strain evidence="4 5">OMC1185</strain>
    </source>
</reference>
<dbReference type="InterPro" id="IPR036047">
    <property type="entry name" value="F-box-like_dom_sf"/>
</dbReference>
<dbReference type="InterPro" id="IPR001810">
    <property type="entry name" value="F-box_dom"/>
</dbReference>
<dbReference type="SUPFAM" id="SSF81383">
    <property type="entry name" value="F-box domain"/>
    <property type="match status" value="1"/>
</dbReference>
<keyword evidence="5" id="KW-1185">Reference proteome</keyword>
<keyword evidence="1" id="KW-0812">Transmembrane</keyword>
<feature type="domain" description="F-box" evidence="3">
    <location>
        <begin position="21"/>
        <end position="67"/>
    </location>
</feature>
<feature type="transmembrane region" description="Helical" evidence="1">
    <location>
        <begin position="532"/>
        <end position="554"/>
    </location>
</feature>
<evidence type="ECO:0000313" key="4">
    <source>
        <dbReference type="EMBL" id="TFK53869.1"/>
    </source>
</evidence>
<dbReference type="SMART" id="SM00256">
    <property type="entry name" value="FBOX"/>
    <property type="match status" value="1"/>
</dbReference>
<dbReference type="PROSITE" id="PS50181">
    <property type="entry name" value="FBOX"/>
    <property type="match status" value="1"/>
</dbReference>
<gene>
    <name evidence="4" type="ORF">OE88DRAFT_1625482</name>
</gene>
<sequence length="585" mass="66202">MNHHTALLSSLLQSLPTLAVQLQLLDLPAELLHRCLFFLDVLDLLNCRQINRLFNNIIQQSAALQYTIELFAACAEDNPSCALHVSEKLERLRRRQDSWSRFVRHRTLSVDVQHAMSGMYDFTGGVYILGEAGMETSFSTIALKYICLPSLDDLEAGKESNLPWHSMELTNAILDTGTAIEEHDLIAPVGQRTANNNTPRTREIFIELIQFSTGQPHPLACMPMFTVVHEKEVLGHASVEIAIVGDLLALLLTFPLSPTHVTDDRLFVYNWKTATELIVHTADPRTYTTFTFISPTVLVMPNNDLATLELFDLSAAGSDKPLIPVQLQLPPLRARSHILRTECASEPSPASPCPDRCSSQPFRESAENAVIIFHFLIHQEPLGNAVVPVSCIVHRRTLYEWFRRRRDSQSGTTVIRWPFWGPPGTRWFDTSEVEMQWTRTISGQRFASIREDRPSRISIMDFNRYKVRRMMTDGKVLPRTEEATVWLNCLPTWLPEDMGVFESPVESRLPYVETVSHRKVRYDGILIDGERIIGICVSAVAYKNGVVAVLMVCIRMMRRMSILGSSILSIWAEGCMLSLILLAKF</sequence>
<name>A0A5C3N7T8_9AGAM</name>
<feature type="signal peptide" evidence="2">
    <location>
        <begin position="1"/>
        <end position="19"/>
    </location>
</feature>
<feature type="chain" id="PRO_5023073341" description="F-box domain-containing protein" evidence="2">
    <location>
        <begin position="20"/>
        <end position="585"/>
    </location>
</feature>
<accession>A0A5C3N7T8</accession>
<protein>
    <recommendedName>
        <fullName evidence="3">F-box domain-containing protein</fullName>
    </recommendedName>
</protein>
<organism evidence="4 5">
    <name type="scientific">Heliocybe sulcata</name>
    <dbReference type="NCBI Taxonomy" id="5364"/>
    <lineage>
        <taxon>Eukaryota</taxon>
        <taxon>Fungi</taxon>
        <taxon>Dikarya</taxon>
        <taxon>Basidiomycota</taxon>
        <taxon>Agaricomycotina</taxon>
        <taxon>Agaricomycetes</taxon>
        <taxon>Gloeophyllales</taxon>
        <taxon>Gloeophyllaceae</taxon>
        <taxon>Heliocybe</taxon>
    </lineage>
</organism>
<evidence type="ECO:0000256" key="1">
    <source>
        <dbReference type="SAM" id="Phobius"/>
    </source>
</evidence>
<proteinExistence type="predicted"/>
<dbReference type="OrthoDB" id="2751409at2759"/>
<dbReference type="STRING" id="5364.A0A5C3N7T8"/>
<evidence type="ECO:0000259" key="3">
    <source>
        <dbReference type="PROSITE" id="PS50181"/>
    </source>
</evidence>
<dbReference type="EMBL" id="ML213506">
    <property type="protein sequence ID" value="TFK53869.1"/>
    <property type="molecule type" value="Genomic_DNA"/>
</dbReference>
<dbReference type="Proteomes" id="UP000305948">
    <property type="component" value="Unassembled WGS sequence"/>
</dbReference>
<keyword evidence="2" id="KW-0732">Signal</keyword>
<feature type="transmembrane region" description="Helical" evidence="1">
    <location>
        <begin position="561"/>
        <end position="583"/>
    </location>
</feature>